<dbReference type="Proteomes" id="UP000679126">
    <property type="component" value="Unassembled WGS sequence"/>
</dbReference>
<reference evidence="2" key="1">
    <citation type="submission" date="2021-03" db="EMBL/GenBank/DDBJ databases">
        <title>Assistant Professor.</title>
        <authorList>
            <person name="Huq M.A."/>
        </authorList>
    </citation>
    <scope>NUCLEOTIDE SEQUENCE [LARGE SCALE GENOMIC DNA]</scope>
    <source>
        <strain evidence="2">MAH-28</strain>
    </source>
</reference>
<evidence type="ECO:0000313" key="1">
    <source>
        <dbReference type="EMBL" id="MBO9154426.1"/>
    </source>
</evidence>
<accession>A0ABS3YIB3</accession>
<organism evidence="1 2">
    <name type="scientific">Chitinophaga chungangae</name>
    <dbReference type="NCBI Taxonomy" id="2821488"/>
    <lineage>
        <taxon>Bacteria</taxon>
        <taxon>Pseudomonadati</taxon>
        <taxon>Bacteroidota</taxon>
        <taxon>Chitinophagia</taxon>
        <taxon>Chitinophagales</taxon>
        <taxon>Chitinophagaceae</taxon>
        <taxon>Chitinophaga</taxon>
    </lineage>
</organism>
<dbReference type="EMBL" id="JAGHKP010000003">
    <property type="protein sequence ID" value="MBO9154426.1"/>
    <property type="molecule type" value="Genomic_DNA"/>
</dbReference>
<gene>
    <name evidence="1" type="ORF">J7I43_19525</name>
</gene>
<comment type="caution">
    <text evidence="1">The sequence shown here is derived from an EMBL/GenBank/DDBJ whole genome shotgun (WGS) entry which is preliminary data.</text>
</comment>
<sequence>MDHFCGTLIDDYESAAILTREKLSIGIIVVGDVMNRKPEEEAFPVLEKLAALFVLAYSMNTGIHFYF</sequence>
<protein>
    <submittedName>
        <fullName evidence="1">Uncharacterized protein</fullName>
    </submittedName>
</protein>
<proteinExistence type="predicted"/>
<dbReference type="RefSeq" id="WP_209147543.1">
    <property type="nucleotide sequence ID" value="NZ_JAGHKP010000003.1"/>
</dbReference>
<name>A0ABS3YIB3_9BACT</name>
<evidence type="ECO:0000313" key="2">
    <source>
        <dbReference type="Proteomes" id="UP000679126"/>
    </source>
</evidence>
<keyword evidence="2" id="KW-1185">Reference proteome</keyword>